<dbReference type="AlphaFoldDB" id="A0A8N1S549"/>
<evidence type="ECO:0000313" key="11">
    <source>
        <dbReference type="RefSeq" id="XP_025074024.1"/>
    </source>
</evidence>
<keyword evidence="2" id="KW-0716">Sensory transduction</keyword>
<name>A0A8N1S549_9HYME</name>
<keyword evidence="6 9" id="KW-0472">Membrane</keyword>
<dbReference type="GO" id="GO:0016020">
    <property type="term" value="C:membrane"/>
    <property type="evidence" value="ECO:0007669"/>
    <property type="project" value="UniProtKB-SubCell"/>
</dbReference>
<accession>A0A8N1S549</accession>
<evidence type="ECO:0000256" key="1">
    <source>
        <dbReference type="ARBA" id="ARBA00004141"/>
    </source>
</evidence>
<keyword evidence="3 9" id="KW-0812">Transmembrane</keyword>
<evidence type="ECO:0000313" key="10">
    <source>
        <dbReference type="Proteomes" id="UP000504615"/>
    </source>
</evidence>
<dbReference type="Pfam" id="PF02949">
    <property type="entry name" value="7tm_6"/>
    <property type="match status" value="1"/>
</dbReference>
<organism evidence="10 11">
    <name type="scientific">Pogonomyrmex barbatus</name>
    <name type="common">red harvester ant</name>
    <dbReference type="NCBI Taxonomy" id="144034"/>
    <lineage>
        <taxon>Eukaryota</taxon>
        <taxon>Metazoa</taxon>
        <taxon>Ecdysozoa</taxon>
        <taxon>Arthropoda</taxon>
        <taxon>Hexapoda</taxon>
        <taxon>Insecta</taxon>
        <taxon>Pterygota</taxon>
        <taxon>Neoptera</taxon>
        <taxon>Endopterygota</taxon>
        <taxon>Hymenoptera</taxon>
        <taxon>Apocrita</taxon>
        <taxon>Aculeata</taxon>
        <taxon>Formicoidea</taxon>
        <taxon>Formicidae</taxon>
        <taxon>Myrmicinae</taxon>
        <taxon>Pogonomyrmex</taxon>
    </lineage>
</organism>
<feature type="transmembrane region" description="Helical" evidence="9">
    <location>
        <begin position="155"/>
        <end position="185"/>
    </location>
</feature>
<dbReference type="GO" id="GO:0004984">
    <property type="term" value="F:olfactory receptor activity"/>
    <property type="evidence" value="ECO:0007669"/>
    <property type="project" value="InterPro"/>
</dbReference>
<keyword evidence="5 9" id="KW-1133">Transmembrane helix</keyword>
<reference evidence="11" key="1">
    <citation type="submission" date="2025-08" db="UniProtKB">
        <authorList>
            <consortium name="RefSeq"/>
        </authorList>
    </citation>
    <scope>IDENTIFICATION</scope>
</reference>
<dbReference type="Proteomes" id="UP000504615">
    <property type="component" value="Unplaced"/>
</dbReference>
<evidence type="ECO:0000256" key="6">
    <source>
        <dbReference type="ARBA" id="ARBA00023136"/>
    </source>
</evidence>
<evidence type="ECO:0000256" key="5">
    <source>
        <dbReference type="ARBA" id="ARBA00022989"/>
    </source>
</evidence>
<keyword evidence="7" id="KW-0675">Receptor</keyword>
<gene>
    <name evidence="11" type="primary">LOC112552622</name>
</gene>
<sequence>MDFTGYHYYRINRILLISLGLWPYHTQRFSSFITMEYNTDLLLHVLSLLCFTMYYAIKYISGFINSNKMKELIEQIQYDWNSLKEEEELKIIRNRANIARSLTILLLTITSIVIFLFMLMFFSPNILDIVIPLNESRQPWQLPPAMKFFFDQHKYVYLLTIYFLLTLIIGTFTVIGIETFMIIFVQHICAMFQITR</sequence>
<evidence type="ECO:0000256" key="7">
    <source>
        <dbReference type="ARBA" id="ARBA00023170"/>
    </source>
</evidence>
<dbReference type="GO" id="GO:0005549">
    <property type="term" value="F:odorant binding"/>
    <property type="evidence" value="ECO:0007669"/>
    <property type="project" value="InterPro"/>
</dbReference>
<evidence type="ECO:0000256" key="8">
    <source>
        <dbReference type="ARBA" id="ARBA00023224"/>
    </source>
</evidence>
<dbReference type="InterPro" id="IPR004117">
    <property type="entry name" value="7tm6_olfct_rcpt"/>
</dbReference>
<evidence type="ECO:0000256" key="9">
    <source>
        <dbReference type="SAM" id="Phobius"/>
    </source>
</evidence>
<protein>
    <submittedName>
        <fullName evidence="11">Uncharacterized protein LOC112552622</fullName>
    </submittedName>
</protein>
<dbReference type="GeneID" id="112552622"/>
<comment type="subcellular location">
    <subcellularLocation>
        <location evidence="1">Membrane</location>
        <topology evidence="1">Multi-pass membrane protein</topology>
    </subcellularLocation>
</comment>
<keyword evidence="4" id="KW-0552">Olfaction</keyword>
<keyword evidence="10" id="KW-1185">Reference proteome</keyword>
<dbReference type="GO" id="GO:0007165">
    <property type="term" value="P:signal transduction"/>
    <property type="evidence" value="ECO:0007669"/>
    <property type="project" value="UniProtKB-KW"/>
</dbReference>
<evidence type="ECO:0000256" key="3">
    <source>
        <dbReference type="ARBA" id="ARBA00022692"/>
    </source>
</evidence>
<feature type="transmembrane region" description="Helical" evidence="9">
    <location>
        <begin position="41"/>
        <end position="60"/>
    </location>
</feature>
<keyword evidence="8" id="KW-0807">Transducer</keyword>
<evidence type="ECO:0000256" key="2">
    <source>
        <dbReference type="ARBA" id="ARBA00022606"/>
    </source>
</evidence>
<proteinExistence type="predicted"/>
<dbReference type="RefSeq" id="XP_025074024.1">
    <property type="nucleotide sequence ID" value="XM_025218239.1"/>
</dbReference>
<dbReference type="OrthoDB" id="7547155at2759"/>
<feature type="transmembrane region" description="Helical" evidence="9">
    <location>
        <begin position="102"/>
        <end position="122"/>
    </location>
</feature>
<evidence type="ECO:0000256" key="4">
    <source>
        <dbReference type="ARBA" id="ARBA00022725"/>
    </source>
</evidence>